<reference evidence="2" key="1">
    <citation type="submission" date="2023-01" db="EMBL/GenBank/DDBJ databases">
        <authorList>
            <person name="Van Ghelder C."/>
            <person name="Rancurel C."/>
        </authorList>
    </citation>
    <scope>NUCLEOTIDE SEQUENCE</scope>
    <source>
        <strain evidence="2">CNCM I-4278</strain>
    </source>
</reference>
<comment type="caution">
    <text evidence="2">The sequence shown here is derived from an EMBL/GenBank/DDBJ whole genome shotgun (WGS) entry which is preliminary data.</text>
</comment>
<evidence type="ECO:0000256" key="1">
    <source>
        <dbReference type="SAM" id="MobiDB-lite"/>
    </source>
</evidence>
<dbReference type="EMBL" id="CAOQHR010000004">
    <property type="protein sequence ID" value="CAI6333280.1"/>
    <property type="molecule type" value="Genomic_DNA"/>
</dbReference>
<name>A0A9W4UC36_9PLEO</name>
<sequence>MATFNLHHSMSLGGQETHIYQPNKHDVFLATNLTKSTLGPNFRSIPLPMAQMTCQEITKRKRRSLREHYVGKDRLPNRHSCQL</sequence>
<keyword evidence="3" id="KW-1185">Reference proteome</keyword>
<feature type="compositionally biased region" description="Basic and acidic residues" evidence="1">
    <location>
        <begin position="66"/>
        <end position="76"/>
    </location>
</feature>
<organism evidence="2 3">
    <name type="scientific">Periconia digitata</name>
    <dbReference type="NCBI Taxonomy" id="1303443"/>
    <lineage>
        <taxon>Eukaryota</taxon>
        <taxon>Fungi</taxon>
        <taxon>Dikarya</taxon>
        <taxon>Ascomycota</taxon>
        <taxon>Pezizomycotina</taxon>
        <taxon>Dothideomycetes</taxon>
        <taxon>Pleosporomycetidae</taxon>
        <taxon>Pleosporales</taxon>
        <taxon>Massarineae</taxon>
        <taxon>Periconiaceae</taxon>
        <taxon>Periconia</taxon>
    </lineage>
</organism>
<dbReference type="Proteomes" id="UP001152607">
    <property type="component" value="Unassembled WGS sequence"/>
</dbReference>
<evidence type="ECO:0000313" key="3">
    <source>
        <dbReference type="Proteomes" id="UP001152607"/>
    </source>
</evidence>
<protein>
    <submittedName>
        <fullName evidence="2">Uncharacterized protein</fullName>
    </submittedName>
</protein>
<accession>A0A9W4UC36</accession>
<gene>
    <name evidence="2" type="ORF">PDIGIT_LOCUS6318</name>
</gene>
<proteinExistence type="predicted"/>
<feature type="region of interest" description="Disordered" evidence="1">
    <location>
        <begin position="61"/>
        <end position="83"/>
    </location>
</feature>
<dbReference type="AlphaFoldDB" id="A0A9W4UC36"/>
<evidence type="ECO:0000313" key="2">
    <source>
        <dbReference type="EMBL" id="CAI6333280.1"/>
    </source>
</evidence>